<dbReference type="GO" id="GO:0016787">
    <property type="term" value="F:hydrolase activity"/>
    <property type="evidence" value="ECO:0007669"/>
    <property type="project" value="UniProtKB-KW"/>
</dbReference>
<accession>A0ABR7LVR2</accession>
<organism evidence="2 3">
    <name type="scientific">Actinomadura alba</name>
    <dbReference type="NCBI Taxonomy" id="406431"/>
    <lineage>
        <taxon>Bacteria</taxon>
        <taxon>Bacillati</taxon>
        <taxon>Actinomycetota</taxon>
        <taxon>Actinomycetes</taxon>
        <taxon>Streptosporangiales</taxon>
        <taxon>Thermomonosporaceae</taxon>
        <taxon>Actinomadura</taxon>
    </lineage>
</organism>
<feature type="domain" description="SGNH hydrolase-type esterase" evidence="1">
    <location>
        <begin position="220"/>
        <end position="409"/>
    </location>
</feature>
<proteinExistence type="predicted"/>
<dbReference type="SUPFAM" id="SSF52266">
    <property type="entry name" value="SGNH hydrolase"/>
    <property type="match status" value="1"/>
</dbReference>
<dbReference type="InterPro" id="IPR013830">
    <property type="entry name" value="SGNH_hydro"/>
</dbReference>
<evidence type="ECO:0000259" key="1">
    <source>
        <dbReference type="Pfam" id="PF13472"/>
    </source>
</evidence>
<dbReference type="RefSeq" id="WP_187245906.1">
    <property type="nucleotide sequence ID" value="NZ_BAAAOK010000001.1"/>
</dbReference>
<dbReference type="PANTHER" id="PTHR43784:SF2">
    <property type="entry name" value="GDSL-LIKE LIPASE_ACYLHYDROLASE, PUTATIVE (AFU_ORTHOLOGUE AFUA_2G00820)-RELATED"/>
    <property type="match status" value="1"/>
</dbReference>
<evidence type="ECO:0000313" key="2">
    <source>
        <dbReference type="EMBL" id="MBC6468851.1"/>
    </source>
</evidence>
<comment type="caution">
    <text evidence="2">The sequence shown here is derived from an EMBL/GenBank/DDBJ whole genome shotgun (WGS) entry which is preliminary data.</text>
</comment>
<dbReference type="PANTHER" id="PTHR43784">
    <property type="entry name" value="GDSL-LIKE LIPASE/ACYLHYDROLASE, PUTATIVE (AFU_ORTHOLOGUE AFUA_2G00820)-RELATED"/>
    <property type="match status" value="1"/>
</dbReference>
<keyword evidence="3" id="KW-1185">Reference proteome</keyword>
<dbReference type="InterPro" id="IPR036514">
    <property type="entry name" value="SGNH_hydro_sf"/>
</dbReference>
<dbReference type="CDD" id="cd01830">
    <property type="entry name" value="XynE_like"/>
    <property type="match status" value="1"/>
</dbReference>
<sequence>MTRGGHTLERRRRWVGAALALLTVSGLLNTGQARAEPAPASAAAPPARWVASWTTAMAVPVSGQPLEGFTDTTLRQRIHLSIGGTEVRLRLTNVYGRTPLVVRSASLARPGAEPGDVDVASLVPVTFAGSTTVTLPAGAEFVSDPIRISVPDDGDLLASLYLPGPTGPATFHRTAHSTGFVATGDRTSDPTVGSYPNRTTSFWFLDGLDVRTRADGAVAFLGDSITDGDRSTLDADHRWTDYLADRMLAGPAPHRFGVANAGIAGNRLLLDHSSFGGVNALARLERDVLTQTGVHAVFVFEGVNDIQSSPSQYDPAQIVGAYRQIIQRAHDRGLRVIGATIGPFQGWPTWTPEREAVRVTVNEWIRTSGEFDGLVDFDAVLRDPAQPQRMRAAYDSGDHLHPKDAGYAAMAAAVDLRLLRP</sequence>
<reference evidence="2 3" key="1">
    <citation type="submission" date="2020-06" db="EMBL/GenBank/DDBJ databases">
        <title>Actinomadura xiongansis sp. nov., isolated from soil of Baiyangdian.</title>
        <authorList>
            <person name="Zhang X."/>
        </authorList>
    </citation>
    <scope>NUCLEOTIDE SEQUENCE [LARGE SCALE GENOMIC DNA]</scope>
    <source>
        <strain evidence="2 3">HBUM206468</strain>
    </source>
</reference>
<gene>
    <name evidence="2" type="ORF">HKK74_25655</name>
</gene>
<dbReference type="InterPro" id="IPR053140">
    <property type="entry name" value="GDSL_Rv0518-like"/>
</dbReference>
<dbReference type="Proteomes" id="UP000805614">
    <property type="component" value="Unassembled WGS sequence"/>
</dbReference>
<dbReference type="Pfam" id="PF13472">
    <property type="entry name" value="Lipase_GDSL_2"/>
    <property type="match status" value="1"/>
</dbReference>
<keyword evidence="2" id="KW-0378">Hydrolase</keyword>
<name>A0ABR7LVR2_9ACTN</name>
<dbReference type="Gene3D" id="3.40.50.1110">
    <property type="entry name" value="SGNH hydrolase"/>
    <property type="match status" value="1"/>
</dbReference>
<dbReference type="EMBL" id="JABVEC010000022">
    <property type="protein sequence ID" value="MBC6468851.1"/>
    <property type="molecule type" value="Genomic_DNA"/>
</dbReference>
<protein>
    <submittedName>
        <fullName evidence="2">SGNH/GDSL hydrolase family protein</fullName>
    </submittedName>
</protein>
<evidence type="ECO:0000313" key="3">
    <source>
        <dbReference type="Proteomes" id="UP000805614"/>
    </source>
</evidence>